<dbReference type="PANTHER" id="PTHR11690:SF248">
    <property type="entry name" value="PICKPOCKET 17, ISOFORM A"/>
    <property type="match status" value="1"/>
</dbReference>
<dbReference type="GO" id="GO:0016020">
    <property type="term" value="C:membrane"/>
    <property type="evidence" value="ECO:0007669"/>
    <property type="project" value="UniProtKB-SubCell"/>
</dbReference>
<evidence type="ECO:0000256" key="3">
    <source>
        <dbReference type="ARBA" id="ARBA00022461"/>
    </source>
</evidence>
<dbReference type="InterPro" id="IPR020903">
    <property type="entry name" value="ENaC_CS"/>
</dbReference>
<keyword evidence="9" id="KW-0325">Glycoprotein</keyword>
<evidence type="ECO:0000256" key="8">
    <source>
        <dbReference type="ARBA" id="ARBA00023136"/>
    </source>
</evidence>
<keyword evidence="10 12" id="KW-0739">Sodium transport</keyword>
<dbReference type="Gene3D" id="2.60.470.10">
    <property type="entry name" value="Acid-sensing ion channels like domains"/>
    <property type="match status" value="1"/>
</dbReference>
<keyword evidence="8 14" id="KW-0472">Membrane</keyword>
<dbReference type="PROSITE" id="PS01206">
    <property type="entry name" value="ASC"/>
    <property type="match status" value="1"/>
</dbReference>
<evidence type="ECO:0000256" key="10">
    <source>
        <dbReference type="ARBA" id="ARBA00023201"/>
    </source>
</evidence>
<protein>
    <recommendedName>
        <fullName evidence="17">Amiloride-sensitive sodium channel</fullName>
    </recommendedName>
</protein>
<evidence type="ECO:0000256" key="5">
    <source>
        <dbReference type="ARBA" id="ARBA00022989"/>
    </source>
</evidence>
<keyword evidence="16" id="KW-1185">Reference proteome</keyword>
<keyword evidence="2 12" id="KW-0813">Transport</keyword>
<accession>A0ABD0KW30</accession>
<evidence type="ECO:0000256" key="1">
    <source>
        <dbReference type="ARBA" id="ARBA00004141"/>
    </source>
</evidence>
<reference evidence="15 16" key="1">
    <citation type="journal article" date="2023" name="Sci. Data">
        <title>Genome assembly of the Korean intertidal mud-creeper Batillaria attramentaria.</title>
        <authorList>
            <person name="Patra A.K."/>
            <person name="Ho P.T."/>
            <person name="Jun S."/>
            <person name="Lee S.J."/>
            <person name="Kim Y."/>
            <person name="Won Y.J."/>
        </authorList>
    </citation>
    <scope>NUCLEOTIDE SEQUENCE [LARGE SCALE GENOMIC DNA]</scope>
    <source>
        <strain evidence="15">Wonlab-2016</strain>
    </source>
</reference>
<evidence type="ECO:0000256" key="14">
    <source>
        <dbReference type="SAM" id="Phobius"/>
    </source>
</evidence>
<evidence type="ECO:0000313" key="15">
    <source>
        <dbReference type="EMBL" id="KAK7491317.1"/>
    </source>
</evidence>
<comment type="similarity">
    <text evidence="12">Belongs to the amiloride-sensitive sodium channel (TC 1.A.6) family.</text>
</comment>
<comment type="subcellular location">
    <subcellularLocation>
        <location evidence="1">Membrane</location>
        <topology evidence="1">Multi-pass membrane protein</topology>
    </subcellularLocation>
</comment>
<evidence type="ECO:0000256" key="6">
    <source>
        <dbReference type="ARBA" id="ARBA00023053"/>
    </source>
</evidence>
<keyword evidence="11 12" id="KW-0407">Ion channel</keyword>
<proteinExistence type="inferred from homology"/>
<dbReference type="Proteomes" id="UP001519460">
    <property type="component" value="Unassembled WGS sequence"/>
</dbReference>
<comment type="caution">
    <text evidence="15">The sequence shown here is derived from an EMBL/GenBank/DDBJ whole genome shotgun (WGS) entry which is preliminary data.</text>
</comment>
<feature type="transmembrane region" description="Helical" evidence="14">
    <location>
        <begin position="52"/>
        <end position="77"/>
    </location>
</feature>
<evidence type="ECO:0000256" key="12">
    <source>
        <dbReference type="RuleBase" id="RU000679"/>
    </source>
</evidence>
<evidence type="ECO:0000256" key="4">
    <source>
        <dbReference type="ARBA" id="ARBA00022692"/>
    </source>
</evidence>
<evidence type="ECO:0000256" key="11">
    <source>
        <dbReference type="ARBA" id="ARBA00023303"/>
    </source>
</evidence>
<keyword evidence="6" id="KW-0915">Sodium</keyword>
<evidence type="ECO:0000256" key="13">
    <source>
        <dbReference type="SAM" id="Coils"/>
    </source>
</evidence>
<dbReference type="Gene3D" id="1.10.287.770">
    <property type="entry name" value="YojJ-like"/>
    <property type="match status" value="1"/>
</dbReference>
<dbReference type="PRINTS" id="PR01078">
    <property type="entry name" value="AMINACHANNEL"/>
</dbReference>
<feature type="coiled-coil region" evidence="13">
    <location>
        <begin position="128"/>
        <end position="177"/>
    </location>
</feature>
<evidence type="ECO:0008006" key="17">
    <source>
        <dbReference type="Google" id="ProtNLM"/>
    </source>
</evidence>
<dbReference type="Pfam" id="PF00858">
    <property type="entry name" value="ASC"/>
    <property type="match status" value="1"/>
</dbReference>
<keyword evidence="7 12" id="KW-0406">Ion transport</keyword>
<keyword evidence="5 14" id="KW-1133">Transmembrane helix</keyword>
<evidence type="ECO:0000256" key="7">
    <source>
        <dbReference type="ARBA" id="ARBA00023065"/>
    </source>
</evidence>
<evidence type="ECO:0000256" key="9">
    <source>
        <dbReference type="ARBA" id="ARBA00023180"/>
    </source>
</evidence>
<name>A0ABD0KW30_9CAEN</name>
<dbReference type="PANTHER" id="PTHR11690">
    <property type="entry name" value="AMILORIDE-SENSITIVE SODIUM CHANNEL-RELATED"/>
    <property type="match status" value="1"/>
</dbReference>
<keyword evidence="13" id="KW-0175">Coiled coil</keyword>
<keyword evidence="3 12" id="KW-0894">Sodium channel</keyword>
<dbReference type="InterPro" id="IPR001873">
    <property type="entry name" value="ENaC"/>
</dbReference>
<sequence>MAERSKENPQAAMDKTKGGKNMRSLLTYFSEHTTMHGVVQIAAPGRSMVTRAIWVILVLAATGWSTYNVVLVISNYYEYPVSTITTVKFKGNLDFPAVSICNLNQVRKSKFENSTLSSGLEESWKMILDHAANDTAAIEDKLRELKNSTTHSYDEQIRELEKRLVQKKQDQARLKNRQTGTLRQMSDIRTFLDFMSLKKRYKYGHQLKKMLIGCTYQGRLCTNKQFQRFYNFHVGNCFTFNKKRKEADVSKPGPLHALVLVLDAQSEEYMRHSQTVGFKVVVHPQTDMPFPEDEGILISPGTATDIAVTQEIILRAPPPHGNCTIYSRRENLRRNMYAKEFRVGYTAQACQRTCYQKHTIKKCGCCDPDYPCPNDVFKHLPEDVNVTYCDSKETDFWEETSSGLWPSKAYVETLLETHPNLPYKDIDTIRENIVKVSVYFKQLNYHKVETVPAYNWYRLLSDIGGQLGLWVGFSVLTMAEVLQLLLDIGRHLVLRTTLAGHRKLSSNFRKGDGASQPL</sequence>
<dbReference type="EMBL" id="JACVVK020000116">
    <property type="protein sequence ID" value="KAK7491317.1"/>
    <property type="molecule type" value="Genomic_DNA"/>
</dbReference>
<dbReference type="GO" id="GO:0005272">
    <property type="term" value="F:sodium channel activity"/>
    <property type="evidence" value="ECO:0007669"/>
    <property type="project" value="UniProtKB-KW"/>
</dbReference>
<dbReference type="AlphaFoldDB" id="A0ABD0KW30"/>
<gene>
    <name evidence="15" type="ORF">BaRGS_00017418</name>
</gene>
<keyword evidence="4 12" id="KW-0812">Transmembrane</keyword>
<organism evidence="15 16">
    <name type="scientific">Batillaria attramentaria</name>
    <dbReference type="NCBI Taxonomy" id="370345"/>
    <lineage>
        <taxon>Eukaryota</taxon>
        <taxon>Metazoa</taxon>
        <taxon>Spiralia</taxon>
        <taxon>Lophotrochozoa</taxon>
        <taxon>Mollusca</taxon>
        <taxon>Gastropoda</taxon>
        <taxon>Caenogastropoda</taxon>
        <taxon>Sorbeoconcha</taxon>
        <taxon>Cerithioidea</taxon>
        <taxon>Batillariidae</taxon>
        <taxon>Batillaria</taxon>
    </lineage>
</organism>
<evidence type="ECO:0000313" key="16">
    <source>
        <dbReference type="Proteomes" id="UP001519460"/>
    </source>
</evidence>
<evidence type="ECO:0000256" key="2">
    <source>
        <dbReference type="ARBA" id="ARBA00022448"/>
    </source>
</evidence>
<dbReference type="FunFam" id="1.10.287.770:FF:000001">
    <property type="entry name" value="Acid-sensing ion channel subunit 1"/>
    <property type="match status" value="1"/>
</dbReference>